<gene>
    <name evidence="1" type="ORF">F2Q69_00036576</name>
</gene>
<reference evidence="1" key="1">
    <citation type="submission" date="2019-12" db="EMBL/GenBank/DDBJ databases">
        <title>Genome sequencing and annotation of Brassica cretica.</title>
        <authorList>
            <person name="Studholme D.J."/>
            <person name="Sarris P."/>
        </authorList>
    </citation>
    <scope>NUCLEOTIDE SEQUENCE</scope>
    <source>
        <strain evidence="1">PFS-109/04</strain>
        <tissue evidence="1">Leaf</tissue>
    </source>
</reference>
<dbReference type="Proteomes" id="UP000712600">
    <property type="component" value="Unassembled WGS sequence"/>
</dbReference>
<evidence type="ECO:0000313" key="2">
    <source>
        <dbReference type="Proteomes" id="UP000712600"/>
    </source>
</evidence>
<accession>A0A8S9SNB4</accession>
<comment type="caution">
    <text evidence="1">The sequence shown here is derived from an EMBL/GenBank/DDBJ whole genome shotgun (WGS) entry which is preliminary data.</text>
</comment>
<sequence length="221" mass="24277">MAPSRNLSISLFAIVSVSFSSFMFGSLNLSLIQARTLIRDLIYDSYRDGIKQKPTSSHISSSKVVPFSSSSQALLCQMEKNKAKNDRSCVLSRVCSETAGGQECASIVVQRIQHGLRLLTAYFSASIAQAMAEEAPLPSSVATSQPVESYEPPAKESLCDAEPVAEACAQLTQEFFKGDTLCCLITSLQYLNLGKERCYIQQLREGVQIMEIQIQIYQLVV</sequence>
<dbReference type="EMBL" id="QGKX02000004">
    <property type="protein sequence ID" value="KAF3603251.1"/>
    <property type="molecule type" value="Genomic_DNA"/>
</dbReference>
<proteinExistence type="predicted"/>
<evidence type="ECO:0000313" key="1">
    <source>
        <dbReference type="EMBL" id="KAF3603251.1"/>
    </source>
</evidence>
<dbReference type="AlphaFoldDB" id="A0A8S9SNB4"/>
<organism evidence="1 2">
    <name type="scientific">Brassica cretica</name>
    <name type="common">Mustard</name>
    <dbReference type="NCBI Taxonomy" id="69181"/>
    <lineage>
        <taxon>Eukaryota</taxon>
        <taxon>Viridiplantae</taxon>
        <taxon>Streptophyta</taxon>
        <taxon>Embryophyta</taxon>
        <taxon>Tracheophyta</taxon>
        <taxon>Spermatophyta</taxon>
        <taxon>Magnoliopsida</taxon>
        <taxon>eudicotyledons</taxon>
        <taxon>Gunneridae</taxon>
        <taxon>Pentapetalae</taxon>
        <taxon>rosids</taxon>
        <taxon>malvids</taxon>
        <taxon>Brassicales</taxon>
        <taxon>Brassicaceae</taxon>
        <taxon>Brassiceae</taxon>
        <taxon>Brassica</taxon>
    </lineage>
</organism>
<protein>
    <submittedName>
        <fullName evidence="1">Uncharacterized protein</fullName>
    </submittedName>
</protein>
<name>A0A8S9SNB4_BRACR</name>